<evidence type="ECO:0000313" key="3">
    <source>
        <dbReference type="Proteomes" id="UP000696280"/>
    </source>
</evidence>
<dbReference type="Proteomes" id="UP000696280">
    <property type="component" value="Unassembled WGS sequence"/>
</dbReference>
<feature type="compositionally biased region" description="Low complexity" evidence="1">
    <location>
        <begin position="13"/>
        <end position="26"/>
    </location>
</feature>
<accession>A0A9N9Q158</accession>
<feature type="compositionally biased region" description="Low complexity" evidence="1">
    <location>
        <begin position="33"/>
        <end position="49"/>
    </location>
</feature>
<sequence length="86" mass="9120">MSSSSNSPHKLNKSSQISESSKSQTSHVSSANTSLTDATSTAGSTSSNTPRDYGRMRQEEALGGIGSWSETYDGAAQKQDFVIEGW</sequence>
<evidence type="ECO:0000256" key="1">
    <source>
        <dbReference type="SAM" id="MobiDB-lite"/>
    </source>
</evidence>
<organism evidence="2 3">
    <name type="scientific">Hymenoscyphus fraxineus</name>
    <dbReference type="NCBI Taxonomy" id="746836"/>
    <lineage>
        <taxon>Eukaryota</taxon>
        <taxon>Fungi</taxon>
        <taxon>Dikarya</taxon>
        <taxon>Ascomycota</taxon>
        <taxon>Pezizomycotina</taxon>
        <taxon>Leotiomycetes</taxon>
        <taxon>Helotiales</taxon>
        <taxon>Helotiaceae</taxon>
        <taxon>Hymenoscyphus</taxon>
    </lineage>
</organism>
<dbReference type="EMBL" id="CAJVRL010000109">
    <property type="protein sequence ID" value="CAG8961432.1"/>
    <property type="molecule type" value="Genomic_DNA"/>
</dbReference>
<comment type="caution">
    <text evidence="2">The sequence shown here is derived from an EMBL/GenBank/DDBJ whole genome shotgun (WGS) entry which is preliminary data.</text>
</comment>
<evidence type="ECO:0000313" key="2">
    <source>
        <dbReference type="EMBL" id="CAG8961432.1"/>
    </source>
</evidence>
<dbReference type="AlphaFoldDB" id="A0A9N9Q158"/>
<gene>
    <name evidence="2" type="ORF">HYFRA_00013882</name>
</gene>
<protein>
    <submittedName>
        <fullName evidence="2">Uncharacterized protein</fullName>
    </submittedName>
</protein>
<feature type="region of interest" description="Disordered" evidence="1">
    <location>
        <begin position="1"/>
        <end position="74"/>
    </location>
</feature>
<proteinExistence type="predicted"/>
<name>A0A9N9Q158_9HELO</name>
<keyword evidence="3" id="KW-1185">Reference proteome</keyword>
<reference evidence="2" key="1">
    <citation type="submission" date="2021-07" db="EMBL/GenBank/DDBJ databases">
        <authorList>
            <person name="Durling M."/>
        </authorList>
    </citation>
    <scope>NUCLEOTIDE SEQUENCE</scope>
</reference>